<dbReference type="InterPro" id="IPR018561">
    <property type="entry name" value="AosR"/>
</dbReference>
<gene>
    <name evidence="1" type="ORF">BN2156_00023</name>
</gene>
<keyword evidence="2" id="KW-1185">Reference proteome</keyword>
<organism evidence="1 2">
    <name type="scientific">Mycolicibacterium neworleansense</name>
    <dbReference type="NCBI Taxonomy" id="146018"/>
    <lineage>
        <taxon>Bacteria</taxon>
        <taxon>Bacillati</taxon>
        <taxon>Actinomycetota</taxon>
        <taxon>Actinomycetes</taxon>
        <taxon>Mycobacteriales</taxon>
        <taxon>Mycobacteriaceae</taxon>
        <taxon>Mycolicibacterium</taxon>
    </lineage>
</organism>
<dbReference type="EMBL" id="CWKH01000001">
    <property type="protein sequence ID" value="CRZ13194.1"/>
    <property type="molecule type" value="Genomic_DNA"/>
</dbReference>
<name>A0A0H5RWR6_9MYCO</name>
<dbReference type="Pfam" id="PF09438">
    <property type="entry name" value="DUF2017"/>
    <property type="match status" value="1"/>
</dbReference>
<dbReference type="RefSeq" id="WP_090508992.1">
    <property type="nucleotide sequence ID" value="NZ_CWKH01000001.1"/>
</dbReference>
<dbReference type="Proteomes" id="UP000199147">
    <property type="component" value="Unassembled WGS sequence"/>
</dbReference>
<evidence type="ECO:0000313" key="2">
    <source>
        <dbReference type="Proteomes" id="UP000199147"/>
    </source>
</evidence>
<protein>
    <submittedName>
        <fullName evidence="1">Transcriptional regulator</fullName>
    </submittedName>
</protein>
<dbReference type="STRING" id="146018.BN2156_00023"/>
<reference evidence="2" key="1">
    <citation type="submission" date="2015-07" db="EMBL/GenBank/DDBJ databases">
        <authorList>
            <person name="Urmite Genomes"/>
        </authorList>
    </citation>
    <scope>NUCLEOTIDE SEQUENCE [LARGE SCALE GENOMIC DNA]</scope>
    <source>
        <strain evidence="2">type strain: ATCC 49404</strain>
    </source>
</reference>
<accession>A0A0H5RWR6</accession>
<evidence type="ECO:0000313" key="1">
    <source>
        <dbReference type="EMBL" id="CRZ13194.1"/>
    </source>
</evidence>
<dbReference type="OrthoDB" id="3268479at2"/>
<dbReference type="AlphaFoldDB" id="A0A0H5RWR6"/>
<proteinExistence type="predicted"/>
<sequence>MRKWKRVETADGLRLRSALEAHEAALLSSLGNSMLGMLDERGSSGPTDELEMITGMKTGNPQPPEDATMKRLLPDFYRPQTEHPAGSGTAESLNSALRGLHEPAIIGAKREAAQRLLDTIPDGGGKFELTEPDAEAWAAAVNDIRLALGTMLDIGPRGPEQLPAEHPMAGHLDVYQWLTVLQEYLVLGLMGR</sequence>